<dbReference type="InterPro" id="IPR024936">
    <property type="entry name" value="Cyclophilin-type_PPIase"/>
</dbReference>
<dbReference type="Pfam" id="PF00160">
    <property type="entry name" value="Pro_isomerase"/>
    <property type="match status" value="1"/>
</dbReference>
<dbReference type="PIRSF" id="PIRSF001467">
    <property type="entry name" value="Peptidylpro_ismrse"/>
    <property type="match status" value="1"/>
</dbReference>
<dbReference type="GO" id="GO:0003755">
    <property type="term" value="F:peptidyl-prolyl cis-trans isomerase activity"/>
    <property type="evidence" value="ECO:0007669"/>
    <property type="project" value="UniProtKB-UniRule"/>
</dbReference>
<evidence type="ECO:0000259" key="8">
    <source>
        <dbReference type="PROSITE" id="PS50072"/>
    </source>
</evidence>
<dbReference type="PANTHER" id="PTHR11071">
    <property type="entry name" value="PEPTIDYL-PROLYL CIS-TRANS ISOMERASE"/>
    <property type="match status" value="1"/>
</dbReference>
<keyword evidence="4 7" id="KW-0697">Rotamase</keyword>
<dbReference type="SUPFAM" id="SSF50891">
    <property type="entry name" value="Cyclophilin-like"/>
    <property type="match status" value="1"/>
</dbReference>
<dbReference type="GO" id="GO:0006457">
    <property type="term" value="P:protein folding"/>
    <property type="evidence" value="ECO:0007669"/>
    <property type="project" value="InterPro"/>
</dbReference>
<dbReference type="EMBL" id="CAOJ01017272">
    <property type="protein sequence ID" value="CCO37544.1"/>
    <property type="molecule type" value="Genomic_DNA"/>
</dbReference>
<dbReference type="AlphaFoldDB" id="M5CE81"/>
<dbReference type="Gene3D" id="2.40.100.10">
    <property type="entry name" value="Cyclophilin-like"/>
    <property type="match status" value="1"/>
</dbReference>
<evidence type="ECO:0000256" key="1">
    <source>
        <dbReference type="ARBA" id="ARBA00000971"/>
    </source>
</evidence>
<evidence type="ECO:0000256" key="7">
    <source>
        <dbReference type="RuleBase" id="RU363019"/>
    </source>
</evidence>
<dbReference type="InterPro" id="IPR002130">
    <property type="entry name" value="Cyclophilin-type_PPIase_dom"/>
</dbReference>
<comment type="catalytic activity">
    <reaction evidence="1 7">
        <text>[protein]-peptidylproline (omega=180) = [protein]-peptidylproline (omega=0)</text>
        <dbReference type="Rhea" id="RHEA:16237"/>
        <dbReference type="Rhea" id="RHEA-COMP:10747"/>
        <dbReference type="Rhea" id="RHEA-COMP:10748"/>
        <dbReference type="ChEBI" id="CHEBI:83833"/>
        <dbReference type="ChEBI" id="CHEBI:83834"/>
        <dbReference type="EC" id="5.2.1.8"/>
    </reaction>
</comment>
<gene>
    <name evidence="9" type="primary">cyp2</name>
    <name evidence="9" type="ORF">BN14_11700</name>
</gene>
<dbReference type="CDD" id="cd01926">
    <property type="entry name" value="cyclophilin_ABH_like"/>
    <property type="match status" value="1"/>
</dbReference>
<evidence type="ECO:0000256" key="6">
    <source>
        <dbReference type="ARBA" id="ARBA00037940"/>
    </source>
</evidence>
<organism evidence="9 10">
    <name type="scientific">Thanatephorus cucumeris (strain AG1-IB / isolate 7/3/14)</name>
    <name type="common">Lettuce bottom rot fungus</name>
    <name type="synonym">Rhizoctonia solani</name>
    <dbReference type="NCBI Taxonomy" id="1108050"/>
    <lineage>
        <taxon>Eukaryota</taxon>
        <taxon>Fungi</taxon>
        <taxon>Dikarya</taxon>
        <taxon>Basidiomycota</taxon>
        <taxon>Agaricomycotina</taxon>
        <taxon>Agaricomycetes</taxon>
        <taxon>Cantharellales</taxon>
        <taxon>Ceratobasidiaceae</taxon>
        <taxon>Rhizoctonia</taxon>
        <taxon>Rhizoctonia solani AG-1</taxon>
    </lineage>
</organism>
<dbReference type="InterPro" id="IPR020892">
    <property type="entry name" value="Cyclophilin-type_PPIase_CS"/>
</dbReference>
<protein>
    <recommendedName>
        <fullName evidence="3 7">Peptidyl-prolyl cis-trans isomerase</fullName>
        <shortName evidence="7">PPIase</shortName>
        <ecNumber evidence="2 7">5.2.1.8</ecNumber>
    </recommendedName>
</protein>
<dbReference type="FunFam" id="2.40.100.10:FF:000013">
    <property type="entry name" value="Peptidyl-prolyl cis-trans isomerase"/>
    <property type="match status" value="1"/>
</dbReference>
<comment type="function">
    <text evidence="7">PPIases accelerate the folding of proteins. It catalyzes the cis-trans isomerization of proline imidic peptide bonds in oligopeptides.</text>
</comment>
<dbReference type="PRINTS" id="PR00153">
    <property type="entry name" value="CSAPPISMRASE"/>
</dbReference>
<dbReference type="PANTHER" id="PTHR11071:SF561">
    <property type="entry name" value="PEPTIDYL-PROLYL CIS-TRANS ISOMERASE D-RELATED"/>
    <property type="match status" value="1"/>
</dbReference>
<accession>M5CE81</accession>
<comment type="similarity">
    <text evidence="6">Belongs to the cyclophilin-type PPIase family. PPIase A subfamily.</text>
</comment>
<comment type="caution">
    <text evidence="9">The sequence shown here is derived from an EMBL/GenBank/DDBJ whole genome shotgun (WGS) entry which is preliminary data.</text>
</comment>
<feature type="domain" description="PPIase cyclophilin-type" evidence="8">
    <location>
        <begin position="20"/>
        <end position="183"/>
    </location>
</feature>
<evidence type="ECO:0000313" key="10">
    <source>
        <dbReference type="Proteomes" id="UP000012065"/>
    </source>
</evidence>
<evidence type="ECO:0000313" key="9">
    <source>
        <dbReference type="EMBL" id="CCO37544.1"/>
    </source>
</evidence>
<reference evidence="9 10" key="1">
    <citation type="journal article" date="2013" name="J. Biotechnol.">
        <title>Establishment and interpretation of the genome sequence of the phytopathogenic fungus Rhizoctonia solani AG1-IB isolate 7/3/14.</title>
        <authorList>
            <person name="Wibberg D.W."/>
            <person name="Jelonek L.J."/>
            <person name="Rupp O.R."/>
            <person name="Hennig M.H."/>
            <person name="Eikmeyer F.E."/>
            <person name="Goesmann A.G."/>
            <person name="Hartmann A.H."/>
            <person name="Borriss R.B."/>
            <person name="Grosch R.G."/>
            <person name="Puehler A.P."/>
            <person name="Schlueter A.S."/>
        </authorList>
    </citation>
    <scope>NUCLEOTIDE SEQUENCE [LARGE SCALE GENOMIC DNA]</scope>
    <source>
        <strain evidence="10">AG1-IB / isolate 7/3/14</strain>
    </source>
</reference>
<name>M5CE81_THACB</name>
<sequence length="184" mass="19735">MSCEELIQILDHSTNMSNTFFDITIGGQPAGRIVFKLYDDVVPKTAANFRSLCTGVDKQGVPHNIGKYEGSGFHRIIKDFMCQGGDFTNHNGTGGLSIYGAKFADENFQLKHTKPGLLSMANAGPNTNGSQFFITTVTTSWLDGKHVVFGEVVSGMDVVKKMEAVGSQSGKVSQPVIIAKSGVV</sequence>
<dbReference type="PROSITE" id="PS50072">
    <property type="entry name" value="CSA_PPIASE_2"/>
    <property type="match status" value="1"/>
</dbReference>
<dbReference type="PROSITE" id="PS00170">
    <property type="entry name" value="CSA_PPIASE_1"/>
    <property type="match status" value="1"/>
</dbReference>
<dbReference type="GO" id="GO:0005737">
    <property type="term" value="C:cytoplasm"/>
    <property type="evidence" value="ECO:0007669"/>
    <property type="project" value="TreeGrafter"/>
</dbReference>
<keyword evidence="5 7" id="KW-0413">Isomerase</keyword>
<evidence type="ECO:0000256" key="4">
    <source>
        <dbReference type="ARBA" id="ARBA00023110"/>
    </source>
</evidence>
<proteinExistence type="inferred from homology"/>
<dbReference type="GO" id="GO:0016018">
    <property type="term" value="F:cyclosporin A binding"/>
    <property type="evidence" value="ECO:0007669"/>
    <property type="project" value="TreeGrafter"/>
</dbReference>
<evidence type="ECO:0000256" key="5">
    <source>
        <dbReference type="ARBA" id="ARBA00023235"/>
    </source>
</evidence>
<dbReference type="Proteomes" id="UP000012065">
    <property type="component" value="Unassembled WGS sequence"/>
</dbReference>
<evidence type="ECO:0000256" key="2">
    <source>
        <dbReference type="ARBA" id="ARBA00013194"/>
    </source>
</evidence>
<dbReference type="HOGENOM" id="CLU_012062_4_2_1"/>
<evidence type="ECO:0000256" key="3">
    <source>
        <dbReference type="ARBA" id="ARBA00021047"/>
    </source>
</evidence>
<dbReference type="InterPro" id="IPR029000">
    <property type="entry name" value="Cyclophilin-like_dom_sf"/>
</dbReference>
<dbReference type="EC" id="5.2.1.8" evidence="2 7"/>